<organism evidence="2 3">
    <name type="scientific">Streptomyces halobius</name>
    <dbReference type="NCBI Taxonomy" id="2879846"/>
    <lineage>
        <taxon>Bacteria</taxon>
        <taxon>Bacillati</taxon>
        <taxon>Actinomycetota</taxon>
        <taxon>Actinomycetes</taxon>
        <taxon>Kitasatosporales</taxon>
        <taxon>Streptomycetaceae</taxon>
        <taxon>Streptomyces</taxon>
    </lineage>
</organism>
<dbReference type="RefSeq" id="WP_248868022.1">
    <property type="nucleotide sequence ID" value="NZ_CP086322.1"/>
</dbReference>
<protein>
    <submittedName>
        <fullName evidence="2">DUF6221 family protein</fullName>
    </submittedName>
</protein>
<evidence type="ECO:0000313" key="3">
    <source>
        <dbReference type="Proteomes" id="UP000830115"/>
    </source>
</evidence>
<dbReference type="EMBL" id="CP086322">
    <property type="protein sequence ID" value="UQA97111.1"/>
    <property type="molecule type" value="Genomic_DNA"/>
</dbReference>
<accession>A0ABY4MLA7</accession>
<sequence length="124" mass="13717">MTDDQFPDMPADSLAKSEDPEAAVIRQSLLPDAVRSGENLVMFLRKRLADEATALREALAKGAPHASVRGLEDIQAKLYVLDEVESAALARDRSPAYMKGLMYAVRQLGAVYSDHPDYKANWRP</sequence>
<dbReference type="Proteomes" id="UP000830115">
    <property type="component" value="Chromosome"/>
</dbReference>
<dbReference type="InterPro" id="IPR046193">
    <property type="entry name" value="DUF6221"/>
</dbReference>
<reference evidence="2" key="1">
    <citation type="submission" date="2021-10" db="EMBL/GenBank/DDBJ databases">
        <title>Streptomyces nigrumlapis sp.nov.,an antimicrobial producing actinobacterium isolated from Black Gobi rocks.</title>
        <authorList>
            <person name="Wen Y."/>
            <person name="Zhang W."/>
            <person name="Liu X.G."/>
        </authorList>
    </citation>
    <scope>NUCLEOTIDE SEQUENCE</scope>
    <source>
        <strain evidence="2">ST13-2-2</strain>
    </source>
</reference>
<feature type="region of interest" description="Disordered" evidence="1">
    <location>
        <begin position="1"/>
        <end position="20"/>
    </location>
</feature>
<dbReference type="Pfam" id="PF19730">
    <property type="entry name" value="DUF6221"/>
    <property type="match status" value="1"/>
</dbReference>
<evidence type="ECO:0000256" key="1">
    <source>
        <dbReference type="SAM" id="MobiDB-lite"/>
    </source>
</evidence>
<keyword evidence="3" id="KW-1185">Reference proteome</keyword>
<proteinExistence type="predicted"/>
<evidence type="ECO:0000313" key="2">
    <source>
        <dbReference type="EMBL" id="UQA97111.1"/>
    </source>
</evidence>
<gene>
    <name evidence="2" type="ORF">K9S39_39280</name>
</gene>
<name>A0ABY4MLA7_9ACTN</name>